<dbReference type="OrthoDB" id="10508360at2759"/>
<reference evidence="1 2" key="1">
    <citation type="submission" date="2015-01" db="EMBL/GenBank/DDBJ databases">
        <title>Evolution of Trichinella species and genotypes.</title>
        <authorList>
            <person name="Korhonen P.K."/>
            <person name="Edoardo P."/>
            <person name="Giuseppe L.R."/>
            <person name="Gasser R.B."/>
        </authorList>
    </citation>
    <scope>NUCLEOTIDE SEQUENCE [LARGE SCALE GENOMIC DNA]</scope>
    <source>
        <strain evidence="1">ISS3</strain>
    </source>
</reference>
<organism evidence="1 2">
    <name type="scientific">Trichinella spiralis</name>
    <name type="common">Trichina worm</name>
    <dbReference type="NCBI Taxonomy" id="6334"/>
    <lineage>
        <taxon>Eukaryota</taxon>
        <taxon>Metazoa</taxon>
        <taxon>Ecdysozoa</taxon>
        <taxon>Nematoda</taxon>
        <taxon>Enoplea</taxon>
        <taxon>Dorylaimia</taxon>
        <taxon>Trichinellida</taxon>
        <taxon>Trichinellidae</taxon>
        <taxon>Trichinella</taxon>
    </lineage>
</organism>
<accession>A0A0V1BCS2</accession>
<dbReference type="InParanoid" id="A0A0V1BCS2"/>
<dbReference type="AlphaFoldDB" id="A0A0V1BCS2"/>
<dbReference type="Proteomes" id="UP000054776">
    <property type="component" value="Unassembled WGS sequence"/>
</dbReference>
<dbReference type="EMBL" id="JYDH01000061">
    <property type="protein sequence ID" value="KRY34794.1"/>
    <property type="molecule type" value="Genomic_DNA"/>
</dbReference>
<evidence type="ECO:0000313" key="2">
    <source>
        <dbReference type="Proteomes" id="UP000054776"/>
    </source>
</evidence>
<keyword evidence="2" id="KW-1185">Reference proteome</keyword>
<evidence type="ECO:0000313" key="1">
    <source>
        <dbReference type="EMBL" id="KRY34794.1"/>
    </source>
</evidence>
<sequence>MALSLNFDRNKDDMISEQRIYFMIEIATSLNPQVEQMISTFLSYAPDLTNILRLCDIKSL</sequence>
<comment type="caution">
    <text evidence="1">The sequence shown here is derived from an EMBL/GenBank/DDBJ whole genome shotgun (WGS) entry which is preliminary data.</text>
</comment>
<gene>
    <name evidence="1" type="ORF">T01_4003</name>
</gene>
<protein>
    <submittedName>
        <fullName evidence="1">Uncharacterized protein</fullName>
    </submittedName>
</protein>
<proteinExistence type="predicted"/>
<name>A0A0V1BCS2_TRISP</name>